<accession>A0A8D8DI16</accession>
<dbReference type="EMBL" id="HBUE01166333">
    <property type="protein sequence ID" value="CAG6512805.1"/>
    <property type="molecule type" value="Transcribed_RNA"/>
</dbReference>
<name>A0A8D8DI16_CULPI</name>
<protein>
    <submittedName>
        <fullName evidence="2">(northern house mosquito) hypothetical protein</fullName>
    </submittedName>
</protein>
<dbReference type="EMBL" id="HBUE01055326">
    <property type="protein sequence ID" value="CAG6466225.1"/>
    <property type="molecule type" value="Transcribed_RNA"/>
</dbReference>
<dbReference type="AlphaFoldDB" id="A0A8D8DI16"/>
<sequence length="112" mass="12458">MLSLSSTFGECSSRCFQTIFYHGVGDHVDALPSSRLNAGAAVDTRSRFHFGMNNVPVFIGVFHDDRLQLERCRSKLLDRGQIQPARTTHRVQAVLGPSTLRRKSATRSTVNP</sequence>
<proteinExistence type="predicted"/>
<dbReference type="EMBL" id="HBUE01055328">
    <property type="protein sequence ID" value="CAG6466226.1"/>
    <property type="molecule type" value="Transcribed_RNA"/>
</dbReference>
<dbReference type="EMBL" id="HBUE01271647">
    <property type="protein sequence ID" value="CAG6564268.1"/>
    <property type="molecule type" value="Transcribed_RNA"/>
</dbReference>
<reference evidence="2" key="1">
    <citation type="submission" date="2021-05" db="EMBL/GenBank/DDBJ databases">
        <authorList>
            <person name="Alioto T."/>
            <person name="Alioto T."/>
            <person name="Gomez Garrido J."/>
        </authorList>
    </citation>
    <scope>NUCLEOTIDE SEQUENCE</scope>
</reference>
<dbReference type="EMBL" id="HBUE01166334">
    <property type="protein sequence ID" value="CAG6512807.1"/>
    <property type="molecule type" value="Transcribed_RNA"/>
</dbReference>
<organism evidence="2">
    <name type="scientific">Culex pipiens</name>
    <name type="common">House mosquito</name>
    <dbReference type="NCBI Taxonomy" id="7175"/>
    <lineage>
        <taxon>Eukaryota</taxon>
        <taxon>Metazoa</taxon>
        <taxon>Ecdysozoa</taxon>
        <taxon>Arthropoda</taxon>
        <taxon>Hexapoda</taxon>
        <taxon>Insecta</taxon>
        <taxon>Pterygota</taxon>
        <taxon>Neoptera</taxon>
        <taxon>Endopterygota</taxon>
        <taxon>Diptera</taxon>
        <taxon>Nematocera</taxon>
        <taxon>Culicoidea</taxon>
        <taxon>Culicidae</taxon>
        <taxon>Culicinae</taxon>
        <taxon>Culicini</taxon>
        <taxon>Culex</taxon>
        <taxon>Culex</taxon>
    </lineage>
</organism>
<feature type="region of interest" description="Disordered" evidence="1">
    <location>
        <begin position="88"/>
        <end position="112"/>
    </location>
</feature>
<evidence type="ECO:0000256" key="1">
    <source>
        <dbReference type="SAM" id="MobiDB-lite"/>
    </source>
</evidence>
<evidence type="ECO:0000313" key="2">
    <source>
        <dbReference type="EMBL" id="CAG6512807.1"/>
    </source>
</evidence>
<dbReference type="EMBL" id="HBUE01271646">
    <property type="protein sequence ID" value="CAG6564266.1"/>
    <property type="molecule type" value="Transcribed_RNA"/>
</dbReference>